<dbReference type="EMBL" id="CP135443">
    <property type="protein sequence ID" value="WRY33849.1"/>
    <property type="molecule type" value="Genomic_DNA"/>
</dbReference>
<dbReference type="CDD" id="cd06171">
    <property type="entry name" value="Sigma70_r4"/>
    <property type="match status" value="1"/>
</dbReference>
<feature type="domain" description="RNA polymerase sigma-70 region 2" evidence="7">
    <location>
        <begin position="30"/>
        <end position="95"/>
    </location>
</feature>
<evidence type="ECO:0000259" key="8">
    <source>
        <dbReference type="Pfam" id="PF08281"/>
    </source>
</evidence>
<comment type="similarity">
    <text evidence="1 6">Belongs to the sigma-70 factor family. ECF subfamily.</text>
</comment>
<evidence type="ECO:0000256" key="1">
    <source>
        <dbReference type="ARBA" id="ARBA00010641"/>
    </source>
</evidence>
<dbReference type="SUPFAM" id="SSF88659">
    <property type="entry name" value="Sigma3 and sigma4 domains of RNA polymerase sigma factors"/>
    <property type="match status" value="1"/>
</dbReference>
<dbReference type="InterPro" id="IPR013249">
    <property type="entry name" value="RNA_pol_sigma70_r4_t2"/>
</dbReference>
<dbReference type="Pfam" id="PF08281">
    <property type="entry name" value="Sigma70_r4_2"/>
    <property type="match status" value="1"/>
</dbReference>
<dbReference type="PANTHER" id="PTHR43133:SF8">
    <property type="entry name" value="RNA POLYMERASE SIGMA FACTOR HI_1459-RELATED"/>
    <property type="match status" value="1"/>
</dbReference>
<dbReference type="SUPFAM" id="SSF88946">
    <property type="entry name" value="Sigma2 domain of RNA polymerase sigma factors"/>
    <property type="match status" value="1"/>
</dbReference>
<dbReference type="Gene3D" id="1.10.1740.10">
    <property type="match status" value="1"/>
</dbReference>
<dbReference type="Pfam" id="PF04542">
    <property type="entry name" value="Sigma70_r2"/>
    <property type="match status" value="1"/>
</dbReference>
<name>A0ABZ1E192_9RHOB</name>
<keyword evidence="2 6" id="KW-0805">Transcription regulation</keyword>
<dbReference type="RefSeq" id="WP_339107615.1">
    <property type="nucleotide sequence ID" value="NZ_CP135443.1"/>
</dbReference>
<keyword evidence="5 6" id="KW-0804">Transcription</keyword>
<evidence type="ECO:0000256" key="3">
    <source>
        <dbReference type="ARBA" id="ARBA00023082"/>
    </source>
</evidence>
<gene>
    <name evidence="9" type="ORF">RPE78_00715</name>
</gene>
<dbReference type="InterPro" id="IPR039425">
    <property type="entry name" value="RNA_pol_sigma-70-like"/>
</dbReference>
<keyword evidence="4 6" id="KW-0238">DNA-binding</keyword>
<keyword evidence="3 6" id="KW-0731">Sigma factor</keyword>
<evidence type="ECO:0000313" key="10">
    <source>
        <dbReference type="Proteomes" id="UP001623290"/>
    </source>
</evidence>
<protein>
    <recommendedName>
        <fullName evidence="6">RNA polymerase sigma factor</fullName>
    </recommendedName>
</protein>
<evidence type="ECO:0000256" key="6">
    <source>
        <dbReference type="RuleBase" id="RU000716"/>
    </source>
</evidence>
<dbReference type="PANTHER" id="PTHR43133">
    <property type="entry name" value="RNA POLYMERASE ECF-TYPE SIGMA FACTO"/>
    <property type="match status" value="1"/>
</dbReference>
<evidence type="ECO:0000313" key="9">
    <source>
        <dbReference type="EMBL" id="WRY33849.1"/>
    </source>
</evidence>
<dbReference type="PROSITE" id="PS01063">
    <property type="entry name" value="SIGMA70_ECF"/>
    <property type="match status" value="1"/>
</dbReference>
<sequence>MTQADNRPETEWVALMAALAQGDRQALQRLMQRFGPGVTRFSAAMLRRPEEAEDVVQEVFLRVWQKASRYDPARAAVSTWIYRIAANHCTDRNRRLGVRHFLGLDAAPDPVDDHPPAEYDLAMRQRLGLTRAALHHLPDRQRRALLLRASGELSTREIAQIMGLSTGAVEQLLIRARARLRDQLKEIDP</sequence>
<accession>A0ABZ1E192</accession>
<dbReference type="InterPro" id="IPR013324">
    <property type="entry name" value="RNA_pol_sigma_r3/r4-like"/>
</dbReference>
<keyword evidence="10" id="KW-1185">Reference proteome</keyword>
<evidence type="ECO:0000256" key="2">
    <source>
        <dbReference type="ARBA" id="ARBA00023015"/>
    </source>
</evidence>
<evidence type="ECO:0000259" key="7">
    <source>
        <dbReference type="Pfam" id="PF04542"/>
    </source>
</evidence>
<dbReference type="InterPro" id="IPR000838">
    <property type="entry name" value="RNA_pol_sigma70_ECF_CS"/>
</dbReference>
<proteinExistence type="inferred from homology"/>
<dbReference type="InterPro" id="IPR036388">
    <property type="entry name" value="WH-like_DNA-bd_sf"/>
</dbReference>
<organism evidence="9 10">
    <name type="scientific">Thioclava litoralis</name>
    <dbReference type="NCBI Taxonomy" id="3076557"/>
    <lineage>
        <taxon>Bacteria</taxon>
        <taxon>Pseudomonadati</taxon>
        <taxon>Pseudomonadota</taxon>
        <taxon>Alphaproteobacteria</taxon>
        <taxon>Rhodobacterales</taxon>
        <taxon>Paracoccaceae</taxon>
        <taxon>Thioclava</taxon>
    </lineage>
</organism>
<dbReference type="Proteomes" id="UP001623290">
    <property type="component" value="Chromosome"/>
</dbReference>
<dbReference type="InterPro" id="IPR013325">
    <property type="entry name" value="RNA_pol_sigma_r2"/>
</dbReference>
<dbReference type="Gene3D" id="1.10.10.10">
    <property type="entry name" value="Winged helix-like DNA-binding domain superfamily/Winged helix DNA-binding domain"/>
    <property type="match status" value="1"/>
</dbReference>
<dbReference type="InterPro" id="IPR007627">
    <property type="entry name" value="RNA_pol_sigma70_r2"/>
</dbReference>
<dbReference type="NCBIfam" id="TIGR02937">
    <property type="entry name" value="sigma70-ECF"/>
    <property type="match status" value="1"/>
</dbReference>
<reference evidence="9 10" key="1">
    <citation type="submission" date="2023-09" db="EMBL/GenBank/DDBJ databases">
        <title>Thioclava shenzhenensis sp. nov., a multidrug resistant bacteria-antagonizing species isolated from coastal seawater.</title>
        <authorList>
            <person name="Long M."/>
        </authorList>
    </citation>
    <scope>NUCLEOTIDE SEQUENCE [LARGE SCALE GENOMIC DNA]</scope>
    <source>
        <strain evidence="9 10">FTW29</strain>
    </source>
</reference>
<evidence type="ECO:0000256" key="5">
    <source>
        <dbReference type="ARBA" id="ARBA00023163"/>
    </source>
</evidence>
<dbReference type="InterPro" id="IPR014284">
    <property type="entry name" value="RNA_pol_sigma-70_dom"/>
</dbReference>
<evidence type="ECO:0000256" key="4">
    <source>
        <dbReference type="ARBA" id="ARBA00023125"/>
    </source>
</evidence>
<feature type="domain" description="RNA polymerase sigma factor 70 region 4 type 2" evidence="8">
    <location>
        <begin position="131"/>
        <end position="180"/>
    </location>
</feature>